<feature type="domain" description="N-acetyltransferase" evidence="1">
    <location>
        <begin position="3"/>
        <end position="156"/>
    </location>
</feature>
<name>A0ABW4TUS2_9ACTN</name>
<gene>
    <name evidence="2" type="ORF">ACFSDE_19345</name>
</gene>
<evidence type="ECO:0000313" key="3">
    <source>
        <dbReference type="Proteomes" id="UP001597351"/>
    </source>
</evidence>
<accession>A0ABW4TUS2</accession>
<keyword evidence="2" id="KW-0012">Acyltransferase</keyword>
<dbReference type="InterPro" id="IPR016181">
    <property type="entry name" value="Acyl_CoA_acyltransferase"/>
</dbReference>
<dbReference type="CDD" id="cd04301">
    <property type="entry name" value="NAT_SF"/>
    <property type="match status" value="1"/>
</dbReference>
<dbReference type="EC" id="2.3.-.-" evidence="2"/>
<keyword evidence="3" id="KW-1185">Reference proteome</keyword>
<dbReference type="InterPro" id="IPR000182">
    <property type="entry name" value="GNAT_dom"/>
</dbReference>
<dbReference type="GO" id="GO:0016746">
    <property type="term" value="F:acyltransferase activity"/>
    <property type="evidence" value="ECO:0007669"/>
    <property type="project" value="UniProtKB-KW"/>
</dbReference>
<evidence type="ECO:0000313" key="2">
    <source>
        <dbReference type="EMBL" id="MFD1948968.1"/>
    </source>
</evidence>
<dbReference type="Gene3D" id="3.40.630.30">
    <property type="match status" value="1"/>
</dbReference>
<comment type="caution">
    <text evidence="2">The sequence shown here is derived from an EMBL/GenBank/DDBJ whole genome shotgun (WGS) entry which is preliminary data.</text>
</comment>
<reference evidence="3" key="1">
    <citation type="journal article" date="2019" name="Int. J. Syst. Evol. Microbiol.">
        <title>The Global Catalogue of Microorganisms (GCM) 10K type strain sequencing project: providing services to taxonomists for standard genome sequencing and annotation.</title>
        <authorList>
            <consortium name="The Broad Institute Genomics Platform"/>
            <consortium name="The Broad Institute Genome Sequencing Center for Infectious Disease"/>
            <person name="Wu L."/>
            <person name="Ma J."/>
        </authorList>
    </citation>
    <scope>NUCLEOTIDE SEQUENCE [LARGE SCALE GENOMIC DNA]</scope>
    <source>
        <strain evidence="3">CGMCC 1.12477</strain>
    </source>
</reference>
<dbReference type="Pfam" id="PF00583">
    <property type="entry name" value="Acetyltransf_1"/>
    <property type="match status" value="1"/>
</dbReference>
<evidence type="ECO:0000259" key="1">
    <source>
        <dbReference type="PROSITE" id="PS51186"/>
    </source>
</evidence>
<protein>
    <submittedName>
        <fullName evidence="2">GNAT family N-acetyltransferase</fullName>
        <ecNumber evidence="2">2.3.-.-</ecNumber>
    </submittedName>
</protein>
<dbReference type="RefSeq" id="WP_343921351.1">
    <property type="nucleotide sequence ID" value="NZ_BAAAJT010000003.1"/>
</dbReference>
<dbReference type="EMBL" id="JBHUGD010000004">
    <property type="protein sequence ID" value="MFD1948968.1"/>
    <property type="molecule type" value="Genomic_DNA"/>
</dbReference>
<dbReference type="Proteomes" id="UP001597351">
    <property type="component" value="Unassembled WGS sequence"/>
</dbReference>
<organism evidence="2 3">
    <name type="scientific">Nocardioides aestuarii</name>
    <dbReference type="NCBI Taxonomy" id="252231"/>
    <lineage>
        <taxon>Bacteria</taxon>
        <taxon>Bacillati</taxon>
        <taxon>Actinomycetota</taxon>
        <taxon>Actinomycetes</taxon>
        <taxon>Propionibacteriales</taxon>
        <taxon>Nocardioidaceae</taxon>
        <taxon>Nocardioides</taxon>
    </lineage>
</organism>
<keyword evidence="2" id="KW-0808">Transferase</keyword>
<dbReference type="PROSITE" id="PS51186">
    <property type="entry name" value="GNAT"/>
    <property type="match status" value="1"/>
</dbReference>
<sequence length="156" mass="17181">MDLELREITPDVLAELRAHVVLPPHQAEWVGGSVDDSLQEAAELPEGNPWPCGVYRDGVPVGFVMLSWDVEPHPPSLYGPWFLWKLMVAPAAQGTGVGTAVVRHLAALVKERGATELLTSCHPEGEHSPYQFYVGLGFVPTGEYAEWDEEILVLRL</sequence>
<dbReference type="SUPFAM" id="SSF55729">
    <property type="entry name" value="Acyl-CoA N-acyltransferases (Nat)"/>
    <property type="match status" value="1"/>
</dbReference>
<proteinExistence type="predicted"/>